<dbReference type="Pfam" id="PF01498">
    <property type="entry name" value="HTH_Tnp_Tc3_2"/>
    <property type="match status" value="1"/>
</dbReference>
<dbReference type="GO" id="GO:0006313">
    <property type="term" value="P:DNA transposition"/>
    <property type="evidence" value="ECO:0007669"/>
    <property type="project" value="InterPro"/>
</dbReference>
<dbReference type="AlphaFoldDB" id="A0A9P6MC34"/>
<dbReference type="GO" id="GO:0003677">
    <property type="term" value="F:DNA binding"/>
    <property type="evidence" value="ECO:0007669"/>
    <property type="project" value="InterPro"/>
</dbReference>
<proteinExistence type="predicted"/>
<protein>
    <recommendedName>
        <fullName evidence="1">Transposase Tc1-like domain-containing protein</fullName>
    </recommendedName>
</protein>
<dbReference type="InterPro" id="IPR002492">
    <property type="entry name" value="Transposase_Tc1-like"/>
</dbReference>
<dbReference type="GO" id="GO:0015074">
    <property type="term" value="P:DNA integration"/>
    <property type="evidence" value="ECO:0007669"/>
    <property type="project" value="InterPro"/>
</dbReference>
<evidence type="ECO:0000259" key="1">
    <source>
        <dbReference type="Pfam" id="PF01498"/>
    </source>
</evidence>
<name>A0A9P6MC34_9FUNG</name>
<dbReference type="EMBL" id="JAAAID010005191">
    <property type="protein sequence ID" value="KAF9991482.1"/>
    <property type="molecule type" value="Genomic_DNA"/>
</dbReference>
<accession>A0A9P6MC34</accession>
<sequence>MRQEDKENIPTLKAGRPVKVSRWTRAHLASQMAMGKIIKLKDAQEYVQGMGEGPVTKRTIKNYLHAMGVKTKRKPEAPMLTESQVAARLKFAKDHIHWSVDQWEN</sequence>
<dbReference type="Proteomes" id="UP000703661">
    <property type="component" value="Unassembled WGS sequence"/>
</dbReference>
<evidence type="ECO:0000313" key="3">
    <source>
        <dbReference type="Proteomes" id="UP000703661"/>
    </source>
</evidence>
<evidence type="ECO:0000313" key="2">
    <source>
        <dbReference type="EMBL" id="KAF9991482.1"/>
    </source>
</evidence>
<organism evidence="2 3">
    <name type="scientific">Entomortierella chlamydospora</name>
    <dbReference type="NCBI Taxonomy" id="101097"/>
    <lineage>
        <taxon>Eukaryota</taxon>
        <taxon>Fungi</taxon>
        <taxon>Fungi incertae sedis</taxon>
        <taxon>Mucoromycota</taxon>
        <taxon>Mortierellomycotina</taxon>
        <taxon>Mortierellomycetes</taxon>
        <taxon>Mortierellales</taxon>
        <taxon>Mortierellaceae</taxon>
        <taxon>Entomortierella</taxon>
    </lineage>
</organism>
<reference evidence="2" key="1">
    <citation type="journal article" date="2020" name="Fungal Divers.">
        <title>Resolving the Mortierellaceae phylogeny through synthesis of multi-gene phylogenetics and phylogenomics.</title>
        <authorList>
            <person name="Vandepol N."/>
            <person name="Liber J."/>
            <person name="Desiro A."/>
            <person name="Na H."/>
            <person name="Kennedy M."/>
            <person name="Barry K."/>
            <person name="Grigoriev I.V."/>
            <person name="Miller A.N."/>
            <person name="O'Donnell K."/>
            <person name="Stajich J.E."/>
            <person name="Bonito G."/>
        </authorList>
    </citation>
    <scope>NUCLEOTIDE SEQUENCE</scope>
    <source>
        <strain evidence="2">NRRL 2769</strain>
    </source>
</reference>
<comment type="caution">
    <text evidence="2">The sequence shown here is derived from an EMBL/GenBank/DDBJ whole genome shotgun (WGS) entry which is preliminary data.</text>
</comment>
<feature type="domain" description="Transposase Tc1-like" evidence="1">
    <location>
        <begin position="47"/>
        <end position="96"/>
    </location>
</feature>
<gene>
    <name evidence="2" type="ORF">BGZ80_009093</name>
</gene>
<keyword evidence="3" id="KW-1185">Reference proteome</keyword>
<feature type="non-terminal residue" evidence="2">
    <location>
        <position position="105"/>
    </location>
</feature>